<dbReference type="eggNOG" id="COG2010">
    <property type="taxonomic scope" value="Bacteria"/>
</dbReference>
<evidence type="ECO:0000256" key="1">
    <source>
        <dbReference type="ARBA" id="ARBA00001931"/>
    </source>
</evidence>
<dbReference type="GO" id="GO:0016491">
    <property type="term" value="F:oxidoreductase activity"/>
    <property type="evidence" value="ECO:0007669"/>
    <property type="project" value="UniProtKB-KW"/>
</dbReference>
<keyword evidence="5 9" id="KW-0732">Signal</keyword>
<dbReference type="STRING" id="565045.NOR51B_2294"/>
<proteinExistence type="inferred from homology"/>
<dbReference type="PROSITE" id="PS51007">
    <property type="entry name" value="CYTC"/>
    <property type="match status" value="1"/>
</dbReference>
<dbReference type="InterPro" id="IPR036909">
    <property type="entry name" value="Cyt_c-like_dom_sf"/>
</dbReference>
<feature type="domain" description="Cytochrome c" evidence="10">
    <location>
        <begin position="31"/>
        <end position="159"/>
    </location>
</feature>
<comment type="cofactor">
    <cofactor evidence="1">
        <name>pyrroloquinoline quinone</name>
        <dbReference type="ChEBI" id="CHEBI:58442"/>
    </cofactor>
</comment>
<name>B8KQH3_9GAMM</name>
<dbReference type="GO" id="GO:0009055">
    <property type="term" value="F:electron transfer activity"/>
    <property type="evidence" value="ECO:0007669"/>
    <property type="project" value="InterPro"/>
</dbReference>
<dbReference type="InterPro" id="IPR002372">
    <property type="entry name" value="PQQ_rpt_dom"/>
</dbReference>
<keyword evidence="12" id="KW-1185">Reference proteome</keyword>
<comment type="similarity">
    <text evidence="2">Belongs to the bacterial PQQ dehydrogenase family.</text>
</comment>
<dbReference type="InterPro" id="IPR018391">
    <property type="entry name" value="PQQ_b-propeller_rpt"/>
</dbReference>
<keyword evidence="3 8" id="KW-0349">Heme</keyword>
<dbReference type="AlphaFoldDB" id="B8KQH3"/>
<feature type="chain" id="PRO_5002876405" evidence="9">
    <location>
        <begin position="28"/>
        <end position="625"/>
    </location>
</feature>
<evidence type="ECO:0000256" key="5">
    <source>
        <dbReference type="ARBA" id="ARBA00022729"/>
    </source>
</evidence>
<gene>
    <name evidence="11" type="ORF">NOR51B_2294</name>
</gene>
<evidence type="ECO:0000313" key="11">
    <source>
        <dbReference type="EMBL" id="EED36343.1"/>
    </source>
</evidence>
<dbReference type="GO" id="GO:0046872">
    <property type="term" value="F:metal ion binding"/>
    <property type="evidence" value="ECO:0007669"/>
    <property type="project" value="UniProtKB-KW"/>
</dbReference>
<evidence type="ECO:0000313" key="12">
    <source>
        <dbReference type="Proteomes" id="UP000004699"/>
    </source>
</evidence>
<keyword evidence="7 8" id="KW-0408">Iron</keyword>
<evidence type="ECO:0000256" key="4">
    <source>
        <dbReference type="ARBA" id="ARBA00022723"/>
    </source>
</evidence>
<evidence type="ECO:0000256" key="7">
    <source>
        <dbReference type="ARBA" id="ARBA00023004"/>
    </source>
</evidence>
<evidence type="ECO:0000256" key="2">
    <source>
        <dbReference type="ARBA" id="ARBA00008156"/>
    </source>
</evidence>
<accession>B8KQH3</accession>
<dbReference type="SUPFAM" id="SSF50998">
    <property type="entry name" value="Quinoprotein alcohol dehydrogenase-like"/>
    <property type="match status" value="1"/>
</dbReference>
<reference evidence="12" key="1">
    <citation type="journal article" date="2013" name="BMC Microbiol.">
        <title>Taxonomy and evolution of bacteriochlorophyll a-containing members of the OM60/NOR5 clade of marine gammaproteobacteria: description of Luminiphilus syltensis gen. nov., sp. nov., reclassification of Haliea rubra as Pseudohaliea rubra gen. nov., comb. nov., and emendation of Chromatocurvus halotolerans.</title>
        <authorList>
            <person name="Spring S."/>
            <person name="Riedel T."/>
            <person name="Sproer C."/>
            <person name="Yan S."/>
            <person name="Harder J."/>
            <person name="Fuchs B.M."/>
        </authorList>
    </citation>
    <scope>NUCLEOTIDE SEQUENCE [LARGE SCALE GENOMIC DNA]</scope>
    <source>
        <strain evidence="12">NOR51-B</strain>
    </source>
</reference>
<dbReference type="PANTHER" id="PTHR32303">
    <property type="entry name" value="QUINOPROTEIN ALCOHOL DEHYDROGENASE (CYTOCHROME C)"/>
    <property type="match status" value="1"/>
</dbReference>
<dbReference type="GO" id="GO:0020037">
    <property type="term" value="F:heme binding"/>
    <property type="evidence" value="ECO:0007669"/>
    <property type="project" value="InterPro"/>
</dbReference>
<evidence type="ECO:0000256" key="8">
    <source>
        <dbReference type="PROSITE-ProRule" id="PRU00433"/>
    </source>
</evidence>
<dbReference type="Gene3D" id="1.10.760.10">
    <property type="entry name" value="Cytochrome c-like domain"/>
    <property type="match status" value="1"/>
</dbReference>
<feature type="signal peptide" evidence="9">
    <location>
        <begin position="1"/>
        <end position="27"/>
    </location>
</feature>
<dbReference type="Proteomes" id="UP000004699">
    <property type="component" value="Unassembled WGS sequence"/>
</dbReference>
<evidence type="ECO:0000256" key="3">
    <source>
        <dbReference type="ARBA" id="ARBA00022617"/>
    </source>
</evidence>
<keyword evidence="6" id="KW-0560">Oxidoreductase</keyword>
<evidence type="ECO:0000259" key="10">
    <source>
        <dbReference type="PROSITE" id="PS51007"/>
    </source>
</evidence>
<dbReference type="eggNOG" id="COG1520">
    <property type="taxonomic scope" value="Bacteria"/>
</dbReference>
<dbReference type="SUPFAM" id="SSF46626">
    <property type="entry name" value="Cytochrome c"/>
    <property type="match status" value="1"/>
</dbReference>
<dbReference type="SMART" id="SM00564">
    <property type="entry name" value="PQQ"/>
    <property type="match status" value="6"/>
</dbReference>
<dbReference type="Pfam" id="PF01011">
    <property type="entry name" value="PQQ"/>
    <property type="match status" value="1"/>
</dbReference>
<organism evidence="11 12">
    <name type="scientific">Luminiphilus syltensis NOR5-1B</name>
    <dbReference type="NCBI Taxonomy" id="565045"/>
    <lineage>
        <taxon>Bacteria</taxon>
        <taxon>Pseudomonadati</taxon>
        <taxon>Pseudomonadota</taxon>
        <taxon>Gammaproteobacteria</taxon>
        <taxon>Cellvibrionales</taxon>
        <taxon>Halieaceae</taxon>
        <taxon>Luminiphilus</taxon>
    </lineage>
</organism>
<dbReference type="InterPro" id="IPR009056">
    <property type="entry name" value="Cyt_c-like_dom"/>
</dbReference>
<dbReference type="InterPro" id="IPR011047">
    <property type="entry name" value="Quinoprotein_ADH-like_sf"/>
</dbReference>
<dbReference type="Pfam" id="PF13442">
    <property type="entry name" value="Cytochrome_CBB3"/>
    <property type="match status" value="1"/>
</dbReference>
<dbReference type="EMBL" id="DS999411">
    <property type="protein sequence ID" value="EED36343.1"/>
    <property type="molecule type" value="Genomic_DNA"/>
</dbReference>
<sequence length="625" mass="66677">MRFRLGRSLQTLTMTLAVSITGTAAWADNETPAADGKLLFDMHCAKCHGGWTPDFAYPKEFLQGLPAHFIHATLTEGAMRRQGDAMTADERQTVAEYLSGGSIATPPPEVSPTCSDTTVSVGAIAVAAWGINARNERAFSASTTSINADNVAQLELAWAIRVPDAFRARSQPAVAHGNLFFGTQNNGVVAVDEKTGCVRWEFDTVAEVRTAIVADPDPETPYLYFGDIGGNIYAIDALSGKLVWRDQPNAHPLTLVTAAPALHDGKLYVSVSSIEVGAAADPSYECCDFRGGVTAYEASTGTRLWQTHTIPEEPQPVGDVIAGKRILAPSGAPIWNTPSIDAKRNRLYVGTGENYSSPAEGHSDAIIAMDLTTGEVAWVQQMTEKDAWNVSCELEIDVNCPEEDGPDYDFGAATIVHTRSDGKDVVLAGQKSGQVYALDPDNGGDILWENKLGRGGIQGGVHFGMAVDNDALYVPMSDFYGGPRWPGEAQPGMFRVNTLTGETEWFTKHENNCEGRKYCEPGISAPATAIPGAVVAGAMDGLLRAYDAETGEVIWSFDTDRDFEALGGHTGDGGSVSGASGPVFVDDMMYITSGYGLYQHMAGNVLLAFKLRGADETVAQTNPGN</sequence>
<evidence type="ECO:0000256" key="6">
    <source>
        <dbReference type="ARBA" id="ARBA00023002"/>
    </source>
</evidence>
<evidence type="ECO:0000256" key="9">
    <source>
        <dbReference type="SAM" id="SignalP"/>
    </source>
</evidence>
<dbReference type="HOGENOM" id="CLU_020613_0_0_6"/>
<dbReference type="PANTHER" id="PTHR32303:SF10">
    <property type="entry name" value="OUTER MEMBRANE PROTEIN ASSEMBLY FACTOR BAMB"/>
    <property type="match status" value="1"/>
</dbReference>
<protein>
    <submittedName>
        <fullName evidence="11">Pyrrolo-quinoline quinone</fullName>
    </submittedName>
</protein>
<keyword evidence="4 8" id="KW-0479">Metal-binding</keyword>
<dbReference type="Gene3D" id="2.140.10.10">
    <property type="entry name" value="Quinoprotein alcohol dehydrogenase-like superfamily"/>
    <property type="match status" value="2"/>
</dbReference>